<dbReference type="InterPro" id="IPR004244">
    <property type="entry name" value="Transposase_22"/>
</dbReference>
<feature type="region of interest" description="Disordered" evidence="2">
    <location>
        <begin position="13"/>
        <end position="33"/>
    </location>
</feature>
<reference evidence="3" key="1">
    <citation type="submission" date="2019-06" db="EMBL/GenBank/DDBJ databases">
        <authorList>
            <consortium name="Wellcome Sanger Institute Data Sharing"/>
        </authorList>
    </citation>
    <scope>NUCLEOTIDE SEQUENCE [LARGE SCALE GENOMIC DNA]</scope>
</reference>
<sequence length="302" mass="34089">MVCFQYCMDGDNGTGAEAVPPHRSSSRKNLRGAHRMSNNQTMAGDMEKILQAIEASKKELLTNLQGIESKVINLELSMSNLADQNAAMEERVSKTEDDLAAAQNSIKKLETTVATLQSKVDYMENKSRQSNLLIVGVPEGSEGADTGAFLKRLIPGLLGADNFPEPIAVERSHRIAVRNRGDPQKSRPIIAKFQNYQDKLKILRLSREHRELRFKDRRIYFFPDYSEAVQAKRKAFLPVKKKFQSRGIRYAMLFPAVLSIDYEGTKSRFYTPKAAEDFLRVTFQGRESDSSMEEDKEPSLCA</sequence>
<evidence type="ECO:0000313" key="3">
    <source>
        <dbReference type="Ensembl" id="ENSMMDP00005029110.1"/>
    </source>
</evidence>
<feature type="compositionally biased region" description="Basic residues" evidence="2">
    <location>
        <begin position="24"/>
        <end position="33"/>
    </location>
</feature>
<keyword evidence="1" id="KW-0175">Coiled coil</keyword>
<dbReference type="Gene3D" id="1.20.5.340">
    <property type="match status" value="1"/>
</dbReference>
<feature type="coiled-coil region" evidence="1">
    <location>
        <begin position="50"/>
        <end position="126"/>
    </location>
</feature>
<evidence type="ECO:0000313" key="4">
    <source>
        <dbReference type="Proteomes" id="UP000472263"/>
    </source>
</evidence>
<reference evidence="3" key="2">
    <citation type="submission" date="2025-08" db="UniProtKB">
        <authorList>
            <consortium name="Ensembl"/>
        </authorList>
    </citation>
    <scope>IDENTIFICATION</scope>
</reference>
<dbReference type="Proteomes" id="UP000472263">
    <property type="component" value="Chromosome 9"/>
</dbReference>
<proteinExistence type="predicted"/>
<dbReference type="Gene3D" id="3.30.70.1820">
    <property type="entry name" value="L1 transposable element, RRM domain"/>
    <property type="match status" value="1"/>
</dbReference>
<evidence type="ECO:0000256" key="1">
    <source>
        <dbReference type="SAM" id="Coils"/>
    </source>
</evidence>
<dbReference type="GeneTree" id="ENSGT01110000270186"/>
<evidence type="ECO:0008006" key="5">
    <source>
        <dbReference type="Google" id="ProtNLM"/>
    </source>
</evidence>
<dbReference type="Ensembl" id="ENSMMDT00005029798.1">
    <property type="protein sequence ID" value="ENSMMDP00005029110.1"/>
    <property type="gene ID" value="ENSMMDG00005013855.1"/>
</dbReference>
<reference evidence="3" key="3">
    <citation type="submission" date="2025-09" db="UniProtKB">
        <authorList>
            <consortium name="Ensembl"/>
        </authorList>
    </citation>
    <scope>IDENTIFICATION</scope>
</reference>
<dbReference type="InParanoid" id="A0A667YFF8"/>
<evidence type="ECO:0000256" key="2">
    <source>
        <dbReference type="SAM" id="MobiDB-lite"/>
    </source>
</evidence>
<name>A0A667YFF8_9TELE</name>
<protein>
    <recommendedName>
        <fullName evidence="5">L1 transposable element RRM domain-containing protein</fullName>
    </recommendedName>
</protein>
<dbReference type="PANTHER" id="PTHR11505">
    <property type="entry name" value="L1 TRANSPOSABLE ELEMENT-RELATED"/>
    <property type="match status" value="1"/>
</dbReference>
<organism evidence="3 4">
    <name type="scientific">Myripristis murdjan</name>
    <name type="common">pinecone soldierfish</name>
    <dbReference type="NCBI Taxonomy" id="586833"/>
    <lineage>
        <taxon>Eukaryota</taxon>
        <taxon>Metazoa</taxon>
        <taxon>Chordata</taxon>
        <taxon>Craniata</taxon>
        <taxon>Vertebrata</taxon>
        <taxon>Euteleostomi</taxon>
        <taxon>Actinopterygii</taxon>
        <taxon>Neopterygii</taxon>
        <taxon>Teleostei</taxon>
        <taxon>Neoteleostei</taxon>
        <taxon>Acanthomorphata</taxon>
        <taxon>Holocentriformes</taxon>
        <taxon>Holocentridae</taxon>
        <taxon>Myripristis</taxon>
    </lineage>
</organism>
<accession>A0A667YFF8</accession>
<dbReference type="SUPFAM" id="SSF57997">
    <property type="entry name" value="Tropomyosin"/>
    <property type="match status" value="1"/>
</dbReference>
<keyword evidence="4" id="KW-1185">Reference proteome</keyword>
<dbReference type="AlphaFoldDB" id="A0A667YFF8"/>